<dbReference type="Proteomes" id="UP000541558">
    <property type="component" value="Unassembled WGS sequence"/>
</dbReference>
<sequence length="93" mass="9927">MTTTPCSAVHSSSTASSNAFELDFELVVCRAMMNVLDRSASFVDAVVESVQLNAGLRSGWAQERRGGPNAALEWRRKGSLVRKALCAGANHSS</sequence>
<comment type="caution">
    <text evidence="1">The sequence shown here is derived from an EMBL/GenBank/DDBJ whole genome shotgun (WGS) entry which is preliminary data.</text>
</comment>
<dbReference type="AlphaFoldDB" id="A0A8H5CAN9"/>
<protein>
    <submittedName>
        <fullName evidence="1">Uncharacterized protein</fullName>
    </submittedName>
</protein>
<name>A0A8H5CAN9_9AGAR</name>
<gene>
    <name evidence="1" type="ORF">D9611_015115</name>
</gene>
<evidence type="ECO:0000313" key="2">
    <source>
        <dbReference type="Proteomes" id="UP000541558"/>
    </source>
</evidence>
<keyword evidence="2" id="KW-1185">Reference proteome</keyword>
<proteinExistence type="predicted"/>
<organism evidence="1 2">
    <name type="scientific">Ephemerocybe angulata</name>
    <dbReference type="NCBI Taxonomy" id="980116"/>
    <lineage>
        <taxon>Eukaryota</taxon>
        <taxon>Fungi</taxon>
        <taxon>Dikarya</taxon>
        <taxon>Basidiomycota</taxon>
        <taxon>Agaricomycotina</taxon>
        <taxon>Agaricomycetes</taxon>
        <taxon>Agaricomycetidae</taxon>
        <taxon>Agaricales</taxon>
        <taxon>Agaricineae</taxon>
        <taxon>Psathyrellaceae</taxon>
        <taxon>Ephemerocybe</taxon>
    </lineage>
</organism>
<accession>A0A8H5CAN9</accession>
<dbReference type="EMBL" id="JAACJK010000046">
    <property type="protein sequence ID" value="KAF5337636.1"/>
    <property type="molecule type" value="Genomic_DNA"/>
</dbReference>
<evidence type="ECO:0000313" key="1">
    <source>
        <dbReference type="EMBL" id="KAF5337636.1"/>
    </source>
</evidence>
<reference evidence="1 2" key="1">
    <citation type="journal article" date="2020" name="ISME J.">
        <title>Uncovering the hidden diversity of litter-decomposition mechanisms in mushroom-forming fungi.</title>
        <authorList>
            <person name="Floudas D."/>
            <person name="Bentzer J."/>
            <person name="Ahren D."/>
            <person name="Johansson T."/>
            <person name="Persson P."/>
            <person name="Tunlid A."/>
        </authorList>
    </citation>
    <scope>NUCLEOTIDE SEQUENCE [LARGE SCALE GENOMIC DNA]</scope>
    <source>
        <strain evidence="1 2">CBS 175.51</strain>
    </source>
</reference>